<dbReference type="Gene3D" id="3.40.30.10">
    <property type="entry name" value="Glutaredoxin"/>
    <property type="match status" value="1"/>
</dbReference>
<dbReference type="SUPFAM" id="SSF52833">
    <property type="entry name" value="Thioredoxin-like"/>
    <property type="match status" value="1"/>
</dbReference>
<keyword evidence="2" id="KW-0201">Cytochrome c-type biogenesis</keyword>
<dbReference type="Pfam" id="PF14289">
    <property type="entry name" value="DUF4369"/>
    <property type="match status" value="1"/>
</dbReference>
<proteinExistence type="predicted"/>
<dbReference type="Pfam" id="PF00578">
    <property type="entry name" value="AhpC-TSA"/>
    <property type="match status" value="1"/>
</dbReference>
<dbReference type="PANTHER" id="PTHR42852:SF6">
    <property type="entry name" value="THIOL:DISULFIDE INTERCHANGE PROTEIN DSBE"/>
    <property type="match status" value="1"/>
</dbReference>
<dbReference type="GO" id="GO:0017004">
    <property type="term" value="P:cytochrome complex assembly"/>
    <property type="evidence" value="ECO:0007669"/>
    <property type="project" value="UniProtKB-KW"/>
</dbReference>
<dbReference type="RefSeq" id="WP_074760599.1">
    <property type="nucleotide sequence ID" value="NZ_FNRF01000002.1"/>
</dbReference>
<accession>A0A1H4A976</accession>
<dbReference type="AlphaFoldDB" id="A0A1H4A976"/>
<evidence type="ECO:0000313" key="8">
    <source>
        <dbReference type="Proteomes" id="UP000182257"/>
    </source>
</evidence>
<keyword evidence="3" id="KW-1015">Disulfide bond</keyword>
<evidence type="ECO:0000256" key="2">
    <source>
        <dbReference type="ARBA" id="ARBA00022748"/>
    </source>
</evidence>
<reference evidence="7 8" key="1">
    <citation type="submission" date="2016-10" db="EMBL/GenBank/DDBJ databases">
        <authorList>
            <person name="de Groot N.N."/>
        </authorList>
    </citation>
    <scope>NUCLEOTIDE SEQUENCE [LARGE SCALE GENOMIC DNA]</scope>
    <source>
        <strain evidence="7 8">D31d</strain>
    </source>
</reference>
<dbReference type="EMBL" id="FNRF01000002">
    <property type="protein sequence ID" value="SEA32328.1"/>
    <property type="molecule type" value="Genomic_DNA"/>
</dbReference>
<protein>
    <submittedName>
        <fullName evidence="7">Peroxiredoxin</fullName>
    </submittedName>
</protein>
<dbReference type="PROSITE" id="PS51352">
    <property type="entry name" value="THIOREDOXIN_2"/>
    <property type="match status" value="1"/>
</dbReference>
<dbReference type="Proteomes" id="UP000182257">
    <property type="component" value="Unassembled WGS sequence"/>
</dbReference>
<feature type="domain" description="Thioredoxin" evidence="6">
    <location>
        <begin position="190"/>
        <end position="331"/>
    </location>
</feature>
<keyword evidence="5" id="KW-0732">Signal</keyword>
<dbReference type="InterPro" id="IPR013766">
    <property type="entry name" value="Thioredoxin_domain"/>
</dbReference>
<gene>
    <name evidence="7" type="ORF">SAMN05216462_1107</name>
</gene>
<comment type="subcellular location">
    <subcellularLocation>
        <location evidence="1">Cell envelope</location>
    </subcellularLocation>
</comment>
<evidence type="ECO:0000256" key="4">
    <source>
        <dbReference type="ARBA" id="ARBA00023284"/>
    </source>
</evidence>
<organism evidence="7 8">
    <name type="scientific">Xylanibacter ruminicola</name>
    <name type="common">Prevotella ruminicola</name>
    <dbReference type="NCBI Taxonomy" id="839"/>
    <lineage>
        <taxon>Bacteria</taxon>
        <taxon>Pseudomonadati</taxon>
        <taxon>Bacteroidota</taxon>
        <taxon>Bacteroidia</taxon>
        <taxon>Bacteroidales</taxon>
        <taxon>Prevotellaceae</taxon>
        <taxon>Xylanibacter</taxon>
    </lineage>
</organism>
<feature type="chain" id="PRO_5010169073" evidence="5">
    <location>
        <begin position="19"/>
        <end position="331"/>
    </location>
</feature>
<dbReference type="CDD" id="cd02966">
    <property type="entry name" value="TlpA_like_family"/>
    <property type="match status" value="1"/>
</dbReference>
<evidence type="ECO:0000256" key="3">
    <source>
        <dbReference type="ARBA" id="ARBA00023157"/>
    </source>
</evidence>
<dbReference type="InterPro" id="IPR000866">
    <property type="entry name" value="AhpC/TSA"/>
</dbReference>
<evidence type="ECO:0000313" key="7">
    <source>
        <dbReference type="EMBL" id="SEA32328.1"/>
    </source>
</evidence>
<feature type="signal peptide" evidence="5">
    <location>
        <begin position="1"/>
        <end position="18"/>
    </location>
</feature>
<dbReference type="InterPro" id="IPR025380">
    <property type="entry name" value="DUF4369"/>
</dbReference>
<dbReference type="PROSITE" id="PS00194">
    <property type="entry name" value="THIOREDOXIN_1"/>
    <property type="match status" value="1"/>
</dbReference>
<evidence type="ECO:0000256" key="1">
    <source>
        <dbReference type="ARBA" id="ARBA00004196"/>
    </source>
</evidence>
<dbReference type="GO" id="GO:0016491">
    <property type="term" value="F:oxidoreductase activity"/>
    <property type="evidence" value="ECO:0007669"/>
    <property type="project" value="InterPro"/>
</dbReference>
<evidence type="ECO:0000256" key="5">
    <source>
        <dbReference type="SAM" id="SignalP"/>
    </source>
</evidence>
<dbReference type="InterPro" id="IPR017937">
    <property type="entry name" value="Thioredoxin_CS"/>
</dbReference>
<dbReference type="InterPro" id="IPR050553">
    <property type="entry name" value="Thioredoxin_ResA/DsbE_sf"/>
</dbReference>
<dbReference type="PANTHER" id="PTHR42852">
    <property type="entry name" value="THIOL:DISULFIDE INTERCHANGE PROTEIN DSBE"/>
    <property type="match status" value="1"/>
</dbReference>
<evidence type="ECO:0000259" key="6">
    <source>
        <dbReference type="PROSITE" id="PS51352"/>
    </source>
</evidence>
<name>A0A1H4A976_XYLRU</name>
<dbReference type="GO" id="GO:0016209">
    <property type="term" value="F:antioxidant activity"/>
    <property type="evidence" value="ECO:0007669"/>
    <property type="project" value="InterPro"/>
</dbReference>
<keyword evidence="4" id="KW-0676">Redox-active center</keyword>
<dbReference type="InterPro" id="IPR036249">
    <property type="entry name" value="Thioredoxin-like_sf"/>
</dbReference>
<dbReference type="GO" id="GO:0030313">
    <property type="term" value="C:cell envelope"/>
    <property type="evidence" value="ECO:0007669"/>
    <property type="project" value="UniProtKB-SubCell"/>
</dbReference>
<sequence length="331" mass="36894">MKKVLFAAAIMMAAGAKAQQINYTISGVSKDNGAKVMVIDAQARKMENATVENGKFSISGTAEKNALLIIRNSSISWMMPIINDGTPVTVNLNDTTVTGSAQNERLVRYDINMNAAYGKLGVKKGLEKIYTDEVNTMIPVAFVEQYLEEFGLEKLQKMMAAKPVWANHPAVQSAIKEYEFEQADRAKKAAYIGKQFTDLEEPDTDGNMHKLSEYVGKGKWVLVDFWASWCGPCRAEMPNVVKAYEKYHDKGFDIVGLSFDNRKEPWVKAITDLKMPWTHLSDLKGWKTVASGLYEVNSIPDNLLIDPQGKIVARGLRAQGLQDKLKEIFGE</sequence>